<dbReference type="Proteomes" id="UP000230002">
    <property type="component" value="Unassembled WGS sequence"/>
</dbReference>
<feature type="region of interest" description="Disordered" evidence="1">
    <location>
        <begin position="50"/>
        <end position="150"/>
    </location>
</feature>
<dbReference type="AlphaFoldDB" id="A0A2G8RQ74"/>
<reference evidence="2 3" key="1">
    <citation type="journal article" date="2015" name="Sci. Rep.">
        <title>Chromosome-level genome map provides insights into diverse defense mechanisms in the medicinal fungus Ganoderma sinense.</title>
        <authorList>
            <person name="Zhu Y."/>
            <person name="Xu J."/>
            <person name="Sun C."/>
            <person name="Zhou S."/>
            <person name="Xu H."/>
            <person name="Nelson D.R."/>
            <person name="Qian J."/>
            <person name="Song J."/>
            <person name="Luo H."/>
            <person name="Xiang L."/>
            <person name="Li Y."/>
            <person name="Xu Z."/>
            <person name="Ji A."/>
            <person name="Wang L."/>
            <person name="Lu S."/>
            <person name="Hayward A."/>
            <person name="Sun W."/>
            <person name="Li X."/>
            <person name="Schwartz D.C."/>
            <person name="Wang Y."/>
            <person name="Chen S."/>
        </authorList>
    </citation>
    <scope>NUCLEOTIDE SEQUENCE [LARGE SCALE GENOMIC DNA]</scope>
    <source>
        <strain evidence="2 3">ZZ0214-1</strain>
    </source>
</reference>
<protein>
    <submittedName>
        <fullName evidence="2">Uncharacterized protein</fullName>
    </submittedName>
</protein>
<sequence length="309" mass="34848">MAPLRRQNSHFLFQYTVPLEPSGRPTRIVYRSLSAPFRVRRIRPSITAMYKDQPQLIDRRRQDMKRNKSPDRDLTPGPSSRRRDGTPAPATPSPSPSPPPSPILIPSTSTHHARARTPDVHMSKSASSAMRKGRGLDRAPHNAVPVTRSVSCSSVRHDAISVLRPGASQMHKRPAQPSTGVSLWTRFGIKNGSPTFVRRDRTSSSTDRDCVTAYYKSFSVEEICSPPDLSNDPQLEEGDIYINTVYDTGAPQVWIWTKDNGKIVFWKVAKEGDVREDGRWLSIMPKLGLPSWVKPEWCVWQMLKQQKGK</sequence>
<evidence type="ECO:0000313" key="3">
    <source>
        <dbReference type="Proteomes" id="UP000230002"/>
    </source>
</evidence>
<proteinExistence type="predicted"/>
<gene>
    <name evidence="2" type="ORF">GSI_14970</name>
</gene>
<name>A0A2G8RQ74_9APHY</name>
<comment type="caution">
    <text evidence="2">The sequence shown here is derived from an EMBL/GenBank/DDBJ whole genome shotgun (WGS) entry which is preliminary data.</text>
</comment>
<accession>A0A2G8RQ74</accession>
<evidence type="ECO:0000313" key="2">
    <source>
        <dbReference type="EMBL" id="PIL23657.1"/>
    </source>
</evidence>
<dbReference type="EMBL" id="AYKW01000068">
    <property type="protein sequence ID" value="PIL23657.1"/>
    <property type="molecule type" value="Genomic_DNA"/>
</dbReference>
<organism evidence="2 3">
    <name type="scientific">Ganoderma sinense ZZ0214-1</name>
    <dbReference type="NCBI Taxonomy" id="1077348"/>
    <lineage>
        <taxon>Eukaryota</taxon>
        <taxon>Fungi</taxon>
        <taxon>Dikarya</taxon>
        <taxon>Basidiomycota</taxon>
        <taxon>Agaricomycotina</taxon>
        <taxon>Agaricomycetes</taxon>
        <taxon>Polyporales</taxon>
        <taxon>Polyporaceae</taxon>
        <taxon>Ganoderma</taxon>
    </lineage>
</organism>
<evidence type="ECO:0000256" key="1">
    <source>
        <dbReference type="SAM" id="MobiDB-lite"/>
    </source>
</evidence>
<feature type="compositionally biased region" description="Pro residues" evidence="1">
    <location>
        <begin position="89"/>
        <end position="103"/>
    </location>
</feature>
<feature type="compositionally biased region" description="Basic and acidic residues" evidence="1">
    <location>
        <begin position="57"/>
        <end position="74"/>
    </location>
</feature>
<dbReference type="OrthoDB" id="2755154at2759"/>
<keyword evidence="3" id="KW-1185">Reference proteome</keyword>